<evidence type="ECO:0000313" key="7">
    <source>
        <dbReference type="EMBL" id="GGI65704.1"/>
    </source>
</evidence>
<dbReference type="PANTHER" id="PTHR43280:SF10">
    <property type="entry name" value="REGULATORY PROTEIN POCR"/>
    <property type="match status" value="1"/>
</dbReference>
<evidence type="ECO:0000256" key="4">
    <source>
        <dbReference type="PROSITE-ProRule" id="PRU00169"/>
    </source>
</evidence>
<feature type="domain" description="Response regulatory" evidence="6">
    <location>
        <begin position="3"/>
        <end position="119"/>
    </location>
</feature>
<comment type="caution">
    <text evidence="7">The sequence shown here is derived from an EMBL/GenBank/DDBJ whole genome shotgun (WGS) entry which is preliminary data.</text>
</comment>
<accession>A0A917N552</accession>
<evidence type="ECO:0000256" key="2">
    <source>
        <dbReference type="ARBA" id="ARBA00023125"/>
    </source>
</evidence>
<dbReference type="Proteomes" id="UP000622610">
    <property type="component" value="Unassembled WGS sequence"/>
</dbReference>
<dbReference type="SUPFAM" id="SSF52172">
    <property type="entry name" value="CheY-like"/>
    <property type="match status" value="1"/>
</dbReference>
<dbReference type="Pfam" id="PF00072">
    <property type="entry name" value="Response_reg"/>
    <property type="match status" value="1"/>
</dbReference>
<dbReference type="InterPro" id="IPR018062">
    <property type="entry name" value="HTH_AraC-typ_CS"/>
</dbReference>
<dbReference type="AlphaFoldDB" id="A0A917N552"/>
<reference evidence="7" key="1">
    <citation type="journal article" date="2014" name="Int. J. Syst. Evol. Microbiol.">
        <title>Complete genome sequence of Corynebacterium casei LMG S-19264T (=DSM 44701T), isolated from a smear-ripened cheese.</title>
        <authorList>
            <consortium name="US DOE Joint Genome Institute (JGI-PGF)"/>
            <person name="Walter F."/>
            <person name="Albersmeier A."/>
            <person name="Kalinowski J."/>
            <person name="Ruckert C."/>
        </authorList>
    </citation>
    <scope>NUCLEOTIDE SEQUENCE</scope>
    <source>
        <strain evidence="7">CCM 8433</strain>
    </source>
</reference>
<organism evidence="7 8">
    <name type="scientific">Enterococcus alcedinis</name>
    <dbReference type="NCBI Taxonomy" id="1274384"/>
    <lineage>
        <taxon>Bacteria</taxon>
        <taxon>Bacillati</taxon>
        <taxon>Bacillota</taxon>
        <taxon>Bacilli</taxon>
        <taxon>Lactobacillales</taxon>
        <taxon>Enterococcaceae</taxon>
        <taxon>Enterococcus</taxon>
    </lineage>
</organism>
<evidence type="ECO:0000259" key="6">
    <source>
        <dbReference type="PROSITE" id="PS50110"/>
    </source>
</evidence>
<sequence>MYHILIVDDHVDQREFLQFLLKNHPVSFQITESVNGKEALALCSEQAFDFIITDVKMPFLSGIEFAEALRQKGIQIPILFISGYDDFNYVKKALTLQAIDYLLKPINPQEFNEQIDLLIQRVAVDKERQQHLIDIKQLQQQKMITNLLHGISCAQLNISEQKIAQDVFDRSTFIFLIESEPEQITSLIHSLKDNDPKRLLHHRVSSSRVVLFYFTQNLATALKKIQLVEQHLTLQTTGNYTIERSNLLTSPDELFSAYQLLETQLTHRFYEQAPNPSLALQLPTANPIEELALIKELKDLLRQSDFLLLKEKIDSLLELYHQAAYESPMLTKFFFANLFKTILEASNFVLETKQVQLQQLLQVKKFSDIAPFLDNLLQKLTDRQEVINDDGNDYVREAKKYILNYYNQELNLEAIASTINISPKYLSDLFIREEGIGISKYLKQIRMEKAQDLLQNSTLRVGEISDQVGFSSHSYFIRNFRELFQMTPDAYRKMNRQVKK</sequence>
<dbReference type="Gene3D" id="3.40.50.2300">
    <property type="match status" value="1"/>
</dbReference>
<feature type="modified residue" description="4-aspartylphosphate" evidence="4">
    <location>
        <position position="54"/>
    </location>
</feature>
<gene>
    <name evidence="7" type="ORF">GCM10011482_13580</name>
</gene>
<dbReference type="SMART" id="SM00342">
    <property type="entry name" value="HTH_ARAC"/>
    <property type="match status" value="1"/>
</dbReference>
<protein>
    <submittedName>
        <fullName evidence="7">DNA-binding response regulator</fullName>
    </submittedName>
</protein>
<dbReference type="SMART" id="SM00448">
    <property type="entry name" value="REC"/>
    <property type="match status" value="1"/>
</dbReference>
<keyword evidence="2 7" id="KW-0238">DNA-binding</keyword>
<dbReference type="EMBL" id="BMDT01000005">
    <property type="protein sequence ID" value="GGI65704.1"/>
    <property type="molecule type" value="Genomic_DNA"/>
</dbReference>
<dbReference type="PROSITE" id="PS50110">
    <property type="entry name" value="RESPONSE_REGULATORY"/>
    <property type="match status" value="1"/>
</dbReference>
<dbReference type="RefSeq" id="WP_188367544.1">
    <property type="nucleotide sequence ID" value="NZ_BMDT01000005.1"/>
</dbReference>
<dbReference type="Pfam" id="PF12833">
    <property type="entry name" value="HTH_18"/>
    <property type="match status" value="1"/>
</dbReference>
<keyword evidence="8" id="KW-1185">Reference proteome</keyword>
<dbReference type="InterPro" id="IPR011006">
    <property type="entry name" value="CheY-like_superfamily"/>
</dbReference>
<dbReference type="InterPro" id="IPR009057">
    <property type="entry name" value="Homeodomain-like_sf"/>
</dbReference>
<keyword evidence="4" id="KW-0597">Phosphoprotein</keyword>
<dbReference type="InterPro" id="IPR018060">
    <property type="entry name" value="HTH_AraC"/>
</dbReference>
<name>A0A917N552_9ENTE</name>
<dbReference type="InterPro" id="IPR001789">
    <property type="entry name" value="Sig_transdc_resp-reg_receiver"/>
</dbReference>
<evidence type="ECO:0000259" key="5">
    <source>
        <dbReference type="PROSITE" id="PS01124"/>
    </source>
</evidence>
<feature type="domain" description="HTH araC/xylS-type" evidence="5">
    <location>
        <begin position="396"/>
        <end position="494"/>
    </location>
</feature>
<dbReference type="PROSITE" id="PS00041">
    <property type="entry name" value="HTH_ARAC_FAMILY_1"/>
    <property type="match status" value="1"/>
</dbReference>
<dbReference type="PROSITE" id="PS01124">
    <property type="entry name" value="HTH_ARAC_FAMILY_2"/>
    <property type="match status" value="1"/>
</dbReference>
<dbReference type="SUPFAM" id="SSF46689">
    <property type="entry name" value="Homeodomain-like"/>
    <property type="match status" value="2"/>
</dbReference>
<dbReference type="GO" id="GO:0000160">
    <property type="term" value="P:phosphorelay signal transduction system"/>
    <property type="evidence" value="ECO:0007669"/>
    <property type="project" value="InterPro"/>
</dbReference>
<evidence type="ECO:0000256" key="3">
    <source>
        <dbReference type="ARBA" id="ARBA00023163"/>
    </source>
</evidence>
<dbReference type="Gene3D" id="1.10.10.60">
    <property type="entry name" value="Homeodomain-like"/>
    <property type="match status" value="2"/>
</dbReference>
<dbReference type="InterPro" id="IPR020449">
    <property type="entry name" value="Tscrpt_reg_AraC-type_HTH"/>
</dbReference>
<dbReference type="GO" id="GO:0003700">
    <property type="term" value="F:DNA-binding transcription factor activity"/>
    <property type="evidence" value="ECO:0007669"/>
    <property type="project" value="InterPro"/>
</dbReference>
<keyword evidence="3" id="KW-0804">Transcription</keyword>
<dbReference type="GO" id="GO:0043565">
    <property type="term" value="F:sequence-specific DNA binding"/>
    <property type="evidence" value="ECO:0007669"/>
    <property type="project" value="InterPro"/>
</dbReference>
<evidence type="ECO:0000313" key="8">
    <source>
        <dbReference type="Proteomes" id="UP000622610"/>
    </source>
</evidence>
<keyword evidence="1" id="KW-0805">Transcription regulation</keyword>
<reference evidence="7" key="2">
    <citation type="submission" date="2020-09" db="EMBL/GenBank/DDBJ databases">
        <authorList>
            <person name="Sun Q."/>
            <person name="Sedlacek I."/>
        </authorList>
    </citation>
    <scope>NUCLEOTIDE SEQUENCE</scope>
    <source>
        <strain evidence="7">CCM 8433</strain>
    </source>
</reference>
<dbReference type="PANTHER" id="PTHR43280">
    <property type="entry name" value="ARAC-FAMILY TRANSCRIPTIONAL REGULATOR"/>
    <property type="match status" value="1"/>
</dbReference>
<proteinExistence type="predicted"/>
<dbReference type="CDD" id="cd17536">
    <property type="entry name" value="REC_YesN-like"/>
    <property type="match status" value="1"/>
</dbReference>
<evidence type="ECO:0000256" key="1">
    <source>
        <dbReference type="ARBA" id="ARBA00023015"/>
    </source>
</evidence>
<dbReference type="PRINTS" id="PR00032">
    <property type="entry name" value="HTHARAC"/>
</dbReference>